<dbReference type="Gene3D" id="3.30.70.270">
    <property type="match status" value="1"/>
</dbReference>
<dbReference type="Pfam" id="PF00077">
    <property type="entry name" value="RVP"/>
    <property type="match status" value="1"/>
</dbReference>
<dbReference type="GO" id="GO:0004190">
    <property type="term" value="F:aspartic-type endopeptidase activity"/>
    <property type="evidence" value="ECO:0007669"/>
    <property type="project" value="InterPro"/>
</dbReference>
<evidence type="ECO:0000256" key="3">
    <source>
        <dbReference type="ARBA" id="ARBA00022842"/>
    </source>
</evidence>
<organism evidence="8 9">
    <name type="scientific">Temnothorax curvispinosus</name>
    <dbReference type="NCBI Taxonomy" id="300111"/>
    <lineage>
        <taxon>Eukaryota</taxon>
        <taxon>Metazoa</taxon>
        <taxon>Ecdysozoa</taxon>
        <taxon>Arthropoda</taxon>
        <taxon>Hexapoda</taxon>
        <taxon>Insecta</taxon>
        <taxon>Pterygota</taxon>
        <taxon>Neoptera</taxon>
        <taxon>Endopterygota</taxon>
        <taxon>Hymenoptera</taxon>
        <taxon>Apocrita</taxon>
        <taxon>Aculeata</taxon>
        <taxon>Formicoidea</taxon>
        <taxon>Formicidae</taxon>
        <taxon>Myrmicinae</taxon>
        <taxon>Temnothorax</taxon>
    </lineage>
</organism>
<dbReference type="InterPro" id="IPR018061">
    <property type="entry name" value="Retropepsins"/>
</dbReference>
<feature type="domain" description="Peptidase A2" evidence="7">
    <location>
        <begin position="14"/>
        <end position="93"/>
    </location>
</feature>
<protein>
    <recommendedName>
        <fullName evidence="1">RNA-directed DNA polymerase</fullName>
        <ecNumber evidence="1">2.7.7.49</ecNumber>
    </recommendedName>
</protein>
<dbReference type="Pfam" id="PF17919">
    <property type="entry name" value="RT_RNaseH_2"/>
    <property type="match status" value="1"/>
</dbReference>
<keyword evidence="5" id="KW-0229">DNA integration</keyword>
<dbReference type="CDD" id="cd00303">
    <property type="entry name" value="retropepsin_like"/>
    <property type="match status" value="1"/>
</dbReference>
<evidence type="ECO:0000256" key="6">
    <source>
        <dbReference type="SAM" id="MobiDB-lite"/>
    </source>
</evidence>
<dbReference type="InterPro" id="IPR043128">
    <property type="entry name" value="Rev_trsase/Diguanyl_cyclase"/>
</dbReference>
<evidence type="ECO:0000313" key="8">
    <source>
        <dbReference type="Proteomes" id="UP000504618"/>
    </source>
</evidence>
<dbReference type="GO" id="GO:0015074">
    <property type="term" value="P:DNA integration"/>
    <property type="evidence" value="ECO:0007669"/>
    <property type="project" value="UniProtKB-KW"/>
</dbReference>
<dbReference type="SUPFAM" id="SSF56672">
    <property type="entry name" value="DNA/RNA polymerases"/>
    <property type="match status" value="1"/>
</dbReference>
<keyword evidence="3" id="KW-0460">Magnesium</keyword>
<proteinExistence type="predicted"/>
<dbReference type="Proteomes" id="UP000504618">
    <property type="component" value="Unplaced"/>
</dbReference>
<dbReference type="RefSeq" id="XP_024872669.1">
    <property type="nucleotide sequence ID" value="XM_025016901.1"/>
</dbReference>
<dbReference type="GeneID" id="112455126"/>
<dbReference type="AlphaFoldDB" id="A0A6J1PSB4"/>
<dbReference type="InterPro" id="IPR051320">
    <property type="entry name" value="Viral_Replic_Matur_Polypro"/>
</dbReference>
<dbReference type="SUPFAM" id="SSF50630">
    <property type="entry name" value="Acid proteases"/>
    <property type="match status" value="1"/>
</dbReference>
<name>A0A6J1PSB4_9HYME</name>
<dbReference type="InterPro" id="IPR043502">
    <property type="entry name" value="DNA/RNA_pol_sf"/>
</dbReference>
<dbReference type="InterPro" id="IPR001969">
    <property type="entry name" value="Aspartic_peptidase_AS"/>
</dbReference>
<sequence length="343" mass="38907">MITLPIQEAKKGKIDLLLDSGATLTLIKVGNLKEKTMVQEEKLALIGVTGHQIHTTGKIKATLDLGNKKIRHTMYVVKDDFPIEYEGILGNDFLTRHKADISNTSKQLKIAVIIPSDVTPVEFKCPISVLNVTDKPVEILTPHVTLEDMPVNDSADVLTLHATEERESVTARHEKLREQLQTEHLNDEERKERASERDAISRPYRLPEKHRAKVKRQIQKMLDDRISPNPSKLQAVKEFPTPRKVKDIQSFFGLAGYYRIENFSKIAKPLTRLTKKGKKFNWSVEQQNAFDLLKEKLTTAPVLNYPDFDKEFLMTTDASDYAIGAVLSQEPVGQDRPIAYASR</sequence>
<dbReference type="OrthoDB" id="8193822at2759"/>
<keyword evidence="2" id="KW-0378">Hydrolase</keyword>
<reference evidence="9" key="1">
    <citation type="submission" date="2025-08" db="UniProtKB">
        <authorList>
            <consortium name="RefSeq"/>
        </authorList>
    </citation>
    <scope>IDENTIFICATION</scope>
    <source>
        <tissue evidence="9">Whole body</tissue>
    </source>
</reference>
<keyword evidence="4" id="KW-0694">RNA-binding</keyword>
<dbReference type="Gene3D" id="2.40.70.10">
    <property type="entry name" value="Acid Proteases"/>
    <property type="match status" value="1"/>
</dbReference>
<feature type="region of interest" description="Disordered" evidence="6">
    <location>
        <begin position="179"/>
        <end position="198"/>
    </location>
</feature>
<dbReference type="InterPro" id="IPR041577">
    <property type="entry name" value="RT_RNaseH_2"/>
</dbReference>
<dbReference type="InterPro" id="IPR021109">
    <property type="entry name" value="Peptidase_aspartic_dom_sf"/>
</dbReference>
<evidence type="ECO:0000256" key="1">
    <source>
        <dbReference type="ARBA" id="ARBA00012493"/>
    </source>
</evidence>
<dbReference type="FunFam" id="3.30.70.270:FF:000020">
    <property type="entry name" value="Transposon Tf2-6 polyprotein-like Protein"/>
    <property type="match status" value="1"/>
</dbReference>
<dbReference type="PANTHER" id="PTHR33064:SF37">
    <property type="entry name" value="RIBONUCLEASE H"/>
    <property type="match status" value="1"/>
</dbReference>
<dbReference type="PANTHER" id="PTHR33064">
    <property type="entry name" value="POL PROTEIN"/>
    <property type="match status" value="1"/>
</dbReference>
<evidence type="ECO:0000259" key="7">
    <source>
        <dbReference type="PROSITE" id="PS50175"/>
    </source>
</evidence>
<dbReference type="GO" id="GO:0003964">
    <property type="term" value="F:RNA-directed DNA polymerase activity"/>
    <property type="evidence" value="ECO:0007669"/>
    <property type="project" value="UniProtKB-EC"/>
</dbReference>
<feature type="non-terminal residue" evidence="9">
    <location>
        <position position="343"/>
    </location>
</feature>
<dbReference type="InterPro" id="IPR001995">
    <property type="entry name" value="Peptidase_A2_cat"/>
</dbReference>
<evidence type="ECO:0000313" key="9">
    <source>
        <dbReference type="RefSeq" id="XP_024872669.1"/>
    </source>
</evidence>
<gene>
    <name evidence="9" type="primary">LOC112455126</name>
</gene>
<dbReference type="PROSITE" id="PS00141">
    <property type="entry name" value="ASP_PROTEASE"/>
    <property type="match status" value="1"/>
</dbReference>
<dbReference type="EC" id="2.7.7.49" evidence="1"/>
<keyword evidence="8" id="KW-1185">Reference proteome</keyword>
<accession>A0A6J1PSB4</accession>
<dbReference type="GO" id="GO:0006508">
    <property type="term" value="P:proteolysis"/>
    <property type="evidence" value="ECO:0007669"/>
    <property type="project" value="InterPro"/>
</dbReference>
<evidence type="ECO:0000256" key="5">
    <source>
        <dbReference type="ARBA" id="ARBA00022908"/>
    </source>
</evidence>
<evidence type="ECO:0000256" key="2">
    <source>
        <dbReference type="ARBA" id="ARBA00022801"/>
    </source>
</evidence>
<dbReference type="PROSITE" id="PS50175">
    <property type="entry name" value="ASP_PROT_RETROV"/>
    <property type="match status" value="1"/>
</dbReference>
<dbReference type="GO" id="GO:0003723">
    <property type="term" value="F:RNA binding"/>
    <property type="evidence" value="ECO:0007669"/>
    <property type="project" value="UniProtKB-KW"/>
</dbReference>
<evidence type="ECO:0000256" key="4">
    <source>
        <dbReference type="ARBA" id="ARBA00022884"/>
    </source>
</evidence>